<gene>
    <name evidence="2" type="ORF">F2Q68_00041448</name>
</gene>
<proteinExistence type="predicted"/>
<protein>
    <submittedName>
        <fullName evidence="2">Uncharacterized protein</fullName>
    </submittedName>
</protein>
<evidence type="ECO:0000313" key="2">
    <source>
        <dbReference type="EMBL" id="KAF2619221.1"/>
    </source>
</evidence>
<accession>A0A8S9MMZ4</accession>
<name>A0A8S9MMZ4_BRACR</name>
<feature type="transmembrane region" description="Helical" evidence="1">
    <location>
        <begin position="21"/>
        <end position="45"/>
    </location>
</feature>
<organism evidence="2 3">
    <name type="scientific">Brassica cretica</name>
    <name type="common">Mustard</name>
    <dbReference type="NCBI Taxonomy" id="69181"/>
    <lineage>
        <taxon>Eukaryota</taxon>
        <taxon>Viridiplantae</taxon>
        <taxon>Streptophyta</taxon>
        <taxon>Embryophyta</taxon>
        <taxon>Tracheophyta</taxon>
        <taxon>Spermatophyta</taxon>
        <taxon>Magnoliopsida</taxon>
        <taxon>eudicotyledons</taxon>
        <taxon>Gunneridae</taxon>
        <taxon>Pentapetalae</taxon>
        <taxon>rosids</taxon>
        <taxon>malvids</taxon>
        <taxon>Brassicales</taxon>
        <taxon>Brassicaceae</taxon>
        <taxon>Brassiceae</taxon>
        <taxon>Brassica</taxon>
    </lineage>
</organism>
<keyword evidence="1" id="KW-0472">Membrane</keyword>
<comment type="caution">
    <text evidence="2">The sequence shown here is derived from an EMBL/GenBank/DDBJ whole genome shotgun (WGS) entry which is preliminary data.</text>
</comment>
<keyword evidence="1" id="KW-0812">Transmembrane</keyword>
<dbReference type="EMBL" id="QGKW02000007">
    <property type="protein sequence ID" value="KAF2619221.1"/>
    <property type="molecule type" value="Genomic_DNA"/>
</dbReference>
<reference evidence="2" key="1">
    <citation type="submission" date="2019-12" db="EMBL/GenBank/DDBJ databases">
        <title>Genome sequencing and annotation of Brassica cretica.</title>
        <authorList>
            <person name="Studholme D.J."/>
            <person name="Sarris P.F."/>
        </authorList>
    </citation>
    <scope>NUCLEOTIDE SEQUENCE</scope>
    <source>
        <strain evidence="2">PFS-001/15</strain>
        <tissue evidence="2">Leaf</tissue>
    </source>
</reference>
<dbReference type="AlphaFoldDB" id="A0A8S9MMZ4"/>
<sequence>MLYDQYKEKRKGFSEKKKESSVYLSLIDAILLGGKAHSVLGYVHFRMYGVVHEKLQIPRCPVDHGRWDKINFISLLRERYA</sequence>
<evidence type="ECO:0000256" key="1">
    <source>
        <dbReference type="SAM" id="Phobius"/>
    </source>
</evidence>
<dbReference type="Proteomes" id="UP000712281">
    <property type="component" value="Unassembled WGS sequence"/>
</dbReference>
<keyword evidence="1" id="KW-1133">Transmembrane helix</keyword>
<evidence type="ECO:0000313" key="3">
    <source>
        <dbReference type="Proteomes" id="UP000712281"/>
    </source>
</evidence>